<comment type="caution">
    <text evidence="1">The sequence shown here is derived from an EMBL/GenBank/DDBJ whole genome shotgun (WGS) entry which is preliminary data.</text>
</comment>
<reference evidence="1 2" key="2">
    <citation type="journal article" date="2022" name="Mol. Ecol. Resour.">
        <title>The genomes of chicory, endive, great burdock and yacon provide insights into Asteraceae paleo-polyploidization history and plant inulin production.</title>
        <authorList>
            <person name="Fan W."/>
            <person name="Wang S."/>
            <person name="Wang H."/>
            <person name="Wang A."/>
            <person name="Jiang F."/>
            <person name="Liu H."/>
            <person name="Zhao H."/>
            <person name="Xu D."/>
            <person name="Zhang Y."/>
        </authorList>
    </citation>
    <scope>NUCLEOTIDE SEQUENCE [LARGE SCALE GENOMIC DNA]</scope>
    <source>
        <strain evidence="2">cv. Niubang</strain>
    </source>
</reference>
<evidence type="ECO:0000313" key="2">
    <source>
        <dbReference type="Proteomes" id="UP001055879"/>
    </source>
</evidence>
<protein>
    <submittedName>
        <fullName evidence="1">Uncharacterized protein</fullName>
    </submittedName>
</protein>
<dbReference type="Proteomes" id="UP001055879">
    <property type="component" value="Linkage Group LG15"/>
</dbReference>
<evidence type="ECO:0000313" key="1">
    <source>
        <dbReference type="EMBL" id="KAI3673222.1"/>
    </source>
</evidence>
<reference evidence="2" key="1">
    <citation type="journal article" date="2022" name="Mol. Ecol. Resour.">
        <title>The genomes of chicory, endive, great burdock and yacon provide insights into Asteraceae palaeo-polyploidization history and plant inulin production.</title>
        <authorList>
            <person name="Fan W."/>
            <person name="Wang S."/>
            <person name="Wang H."/>
            <person name="Wang A."/>
            <person name="Jiang F."/>
            <person name="Liu H."/>
            <person name="Zhao H."/>
            <person name="Xu D."/>
            <person name="Zhang Y."/>
        </authorList>
    </citation>
    <scope>NUCLEOTIDE SEQUENCE [LARGE SCALE GENOMIC DNA]</scope>
    <source>
        <strain evidence="2">cv. Niubang</strain>
    </source>
</reference>
<accession>A0ACB8XRD4</accession>
<sequence>MFTEEEKNCRKILIVVLDGSKVLGETGGVSPLRYALRQVVKAEDEVVVLVIFNSGDLSQSPVISSCCIGGSSECRNDEPTEKERYIRILREEISQGTEAYMRIFRPFYKECKSIGVKFTVKIVVGSTLDAIVMEERNNSGATSVVLGRGFAMDNRPWITQKRWKLSSQNQDEEVLLYTCKPPGEVSESSRVENTVYPAQKISKFKKKSSSQNEEKPIYCTLPNFEGIYQPSSSSSSIASTSESSRETDSFAKFNNPSENPTQFLKNNLTSSASNDQLGFPVELSWEVISEITNQFSSIIHLDSNEAFQMYSGYLGDRSTAIFVKRYIGIESNYVLKAEKKAALTMYHKNIVGLIGFHQNETAMALVFPYAFRGSLMDRFLNGFWTKELEVSFPGKMNIAIGIAQGLCYMHEQCPRGPIVHGDLRPCNILLGHNLQPQITGFGHAKWLQFEQSSPTSNNSCGHKHPSDPKSLALMKSDILAFGLLLLRLFCNRSAPRDDKSLITWARPLLEQGAYHVLYDESEYDFHGLFVVTSAAARCISARPKSRPCMSKVLSLLKGEISCAKQTFPSTESSPSVALTPLARHRMSIDV</sequence>
<dbReference type="EMBL" id="CM042061">
    <property type="protein sequence ID" value="KAI3673222.1"/>
    <property type="molecule type" value="Genomic_DNA"/>
</dbReference>
<gene>
    <name evidence="1" type="ORF">L6452_39338</name>
</gene>
<proteinExistence type="predicted"/>
<name>A0ACB8XRD4_ARCLA</name>
<organism evidence="1 2">
    <name type="scientific">Arctium lappa</name>
    <name type="common">Greater burdock</name>
    <name type="synonym">Lappa major</name>
    <dbReference type="NCBI Taxonomy" id="4217"/>
    <lineage>
        <taxon>Eukaryota</taxon>
        <taxon>Viridiplantae</taxon>
        <taxon>Streptophyta</taxon>
        <taxon>Embryophyta</taxon>
        <taxon>Tracheophyta</taxon>
        <taxon>Spermatophyta</taxon>
        <taxon>Magnoliopsida</taxon>
        <taxon>eudicotyledons</taxon>
        <taxon>Gunneridae</taxon>
        <taxon>Pentapetalae</taxon>
        <taxon>asterids</taxon>
        <taxon>campanulids</taxon>
        <taxon>Asterales</taxon>
        <taxon>Asteraceae</taxon>
        <taxon>Carduoideae</taxon>
        <taxon>Cardueae</taxon>
        <taxon>Arctiinae</taxon>
        <taxon>Arctium</taxon>
    </lineage>
</organism>
<keyword evidence="2" id="KW-1185">Reference proteome</keyword>